<feature type="region of interest" description="Disordered" evidence="1">
    <location>
        <begin position="281"/>
        <end position="342"/>
    </location>
</feature>
<dbReference type="AlphaFoldDB" id="F9F5K4"/>
<feature type="compositionally biased region" description="Low complexity" evidence="1">
    <location>
        <begin position="484"/>
        <end position="497"/>
    </location>
</feature>
<feature type="compositionally biased region" description="Polar residues" evidence="1">
    <location>
        <begin position="314"/>
        <end position="324"/>
    </location>
</feature>
<feature type="compositionally biased region" description="Low complexity" evidence="1">
    <location>
        <begin position="325"/>
        <end position="337"/>
    </location>
</feature>
<feature type="compositionally biased region" description="Polar residues" evidence="1">
    <location>
        <begin position="463"/>
        <end position="483"/>
    </location>
</feature>
<evidence type="ECO:0000256" key="1">
    <source>
        <dbReference type="SAM" id="MobiDB-lite"/>
    </source>
</evidence>
<sequence>MEPSNISDDLRSLASSLFAVADEAIDLKKHDEHILRNTRDSDGASGSETTRSDEDGEASQDHRRLTTREASSLTKLRSSNDAVDKTKRKYEEKKLESFEADPKYLESLDGWIESPETFFSENIKVTLGRGICQFLIAIDASKDLNSIKRRYILRQIYLSKLSWKRYKKEQFNSKLVGDGETVPDSTIRFWIKEGEFYEFLCNKFGIGCLFCDVATAKTARTMSLPTNGEPKKPKLDKFIATLRDRNIAAVSEQYTLAATEIASYMRNKQIEAGLLKPPKRAADELSYDTPGMPLKKVCRRTGPDQPSRLMIQDSAGSSHARQSTDSNSSGGRNDGSGPQNAAAGILDDELSISSPHSTSCNRLYESLEQNTIPSNCKTTTITMSTTSTPSPAPNTDAETQPRRENSLSDRLQTEIQRPGAVSGAFPSGSSPLPAAGSARCDHTVSSHANSGTPRAQPPFLPSPSHTDMSSITAPMLHESNSMPSRQQSSYEQQQSNQFHGDDLQASRQPTIIGQMDMNETVASFITPVPEPLHFESSQNINEKSAGQGSATIVAHNEEEEQHSGSSHRELQNRGWDIEAGAEHARNPDTCPQADNTRTYNLLNESQDSRSATESCQSRYCPSPATNDDAMVNAGRHLRRSPTERGSTDDESTSPLLPNDVHDQTKRFSNQRRAELSSSERTTRNWGPTGHPTSSLVESRQEDTSPNVGNAYHWQTESTSNTSLSWNELPDQNSQARSMSLESSACLQGQRPSTPDSTQAEMLLTTTDSGLGFRGSDVMGNLVHNASLCLLENFDQPVLQQPGTQYQEASPQRLQSPSRTTILGTARPPQAEVNNGMKASDNLASVGDSRGHGSPQQMDPNMFWNMVATSEFGYSCWGEYGDFDVSKPGLPSLET</sequence>
<accession>F9F5K4</accession>
<feature type="region of interest" description="Disordered" evidence="1">
    <location>
        <begin position="29"/>
        <end position="80"/>
    </location>
</feature>
<proteinExistence type="predicted"/>
<feature type="compositionally biased region" description="Polar residues" evidence="1">
    <location>
        <begin position="675"/>
        <end position="758"/>
    </location>
</feature>
<reference evidence="2" key="1">
    <citation type="journal article" date="2012" name="Mol. Plant Microbe Interact.">
        <title>A highly conserved effector in Fusarium oxysporum is required for full virulence on Arabidopsis.</title>
        <authorList>
            <person name="Thatcher L.F."/>
            <person name="Gardiner D.M."/>
            <person name="Kazan K."/>
            <person name="Manners J."/>
        </authorList>
    </citation>
    <scope>NUCLEOTIDE SEQUENCE [LARGE SCALE GENOMIC DNA]</scope>
    <source>
        <strain evidence="2">Fo5176</strain>
    </source>
</reference>
<feature type="compositionally biased region" description="Polar residues" evidence="1">
    <location>
        <begin position="605"/>
        <end position="625"/>
    </location>
</feature>
<name>F9F5K4_FUSOF</name>
<dbReference type="EMBL" id="AFQF01000548">
    <property type="protein sequence ID" value="EGU87802.1"/>
    <property type="molecule type" value="Genomic_DNA"/>
</dbReference>
<feature type="compositionally biased region" description="Low complexity" evidence="1">
    <location>
        <begin position="422"/>
        <end position="438"/>
    </location>
</feature>
<feature type="compositionally biased region" description="Low complexity" evidence="1">
    <location>
        <begin position="378"/>
        <end position="395"/>
    </location>
</feature>
<gene>
    <name evidence="2" type="ORF">FOXB_01679</name>
</gene>
<comment type="caution">
    <text evidence="2">The sequence shown here is derived from an EMBL/GenBank/DDBJ whole genome shotgun (WGS) entry which is preliminary data.</text>
</comment>
<protein>
    <submittedName>
        <fullName evidence="2">Uncharacterized protein</fullName>
    </submittedName>
</protein>
<evidence type="ECO:0000313" key="2">
    <source>
        <dbReference type="EMBL" id="EGU87802.1"/>
    </source>
</evidence>
<feature type="compositionally biased region" description="Polar residues" evidence="1">
    <location>
        <begin position="68"/>
        <end position="80"/>
    </location>
</feature>
<feature type="region of interest" description="Disordered" evidence="1">
    <location>
        <begin position="375"/>
        <end position="501"/>
    </location>
</feature>
<feature type="region of interest" description="Disordered" evidence="1">
    <location>
        <begin position="605"/>
        <end position="758"/>
    </location>
</feature>
<organism evidence="2">
    <name type="scientific">Fusarium oxysporum (strain Fo5176)</name>
    <name type="common">Fusarium vascular wilt</name>
    <dbReference type="NCBI Taxonomy" id="660025"/>
    <lineage>
        <taxon>Eukaryota</taxon>
        <taxon>Fungi</taxon>
        <taxon>Dikarya</taxon>
        <taxon>Ascomycota</taxon>
        <taxon>Pezizomycotina</taxon>
        <taxon>Sordariomycetes</taxon>
        <taxon>Hypocreomycetidae</taxon>
        <taxon>Hypocreales</taxon>
        <taxon>Nectriaceae</taxon>
        <taxon>Fusarium</taxon>
        <taxon>Fusarium oxysporum species complex</taxon>
    </lineage>
</organism>
<feature type="compositionally biased region" description="Basic and acidic residues" evidence="1">
    <location>
        <begin position="29"/>
        <end position="42"/>
    </location>
</feature>
<dbReference type="OrthoDB" id="5107808at2759"/>